<comment type="caution">
    <text evidence="4">The sequence shown here is derived from an EMBL/GenBank/DDBJ whole genome shotgun (WGS) entry which is preliminary data.</text>
</comment>
<keyword evidence="2" id="KW-0663">Pyridoxal phosphate</keyword>
<feature type="domain" description="Aminotransferase class I/classII large" evidence="3">
    <location>
        <begin position="57"/>
        <end position="399"/>
    </location>
</feature>
<gene>
    <name evidence="4" type="ORF">Rsub_09553</name>
</gene>
<keyword evidence="5" id="KW-1185">Reference proteome</keyword>
<dbReference type="CDD" id="cd00609">
    <property type="entry name" value="AAT_like"/>
    <property type="match status" value="1"/>
</dbReference>
<dbReference type="Gene3D" id="3.40.640.10">
    <property type="entry name" value="Type I PLP-dependent aspartate aminotransferase-like (Major domain)"/>
    <property type="match status" value="1"/>
</dbReference>
<reference evidence="4 5" key="1">
    <citation type="journal article" date="2018" name="Sci. Rep.">
        <title>Raphidocelis subcapitata (=Pseudokirchneriella subcapitata) provides an insight into genome evolution and environmental adaptations in the Sphaeropleales.</title>
        <authorList>
            <person name="Suzuki S."/>
            <person name="Yamaguchi H."/>
            <person name="Nakajima N."/>
            <person name="Kawachi M."/>
        </authorList>
    </citation>
    <scope>NUCLEOTIDE SEQUENCE [LARGE SCALE GENOMIC DNA]</scope>
    <source>
        <strain evidence="4 5">NIES-35</strain>
    </source>
</reference>
<accession>A0A2V0PC06</accession>
<dbReference type="Proteomes" id="UP000247498">
    <property type="component" value="Unassembled WGS sequence"/>
</dbReference>
<dbReference type="InterPro" id="IPR015422">
    <property type="entry name" value="PyrdxlP-dep_Trfase_small"/>
</dbReference>
<dbReference type="AlphaFoldDB" id="A0A2V0PC06"/>
<keyword evidence="4" id="KW-0808">Transferase</keyword>
<evidence type="ECO:0000259" key="3">
    <source>
        <dbReference type="Pfam" id="PF00155"/>
    </source>
</evidence>
<dbReference type="InterPro" id="IPR004839">
    <property type="entry name" value="Aminotransferase_I/II_large"/>
</dbReference>
<comment type="similarity">
    <text evidence="1">Belongs to the class-I pyridoxal-phosphate-dependent aminotransferase family.</text>
</comment>
<evidence type="ECO:0000256" key="1">
    <source>
        <dbReference type="ARBA" id="ARBA00007441"/>
    </source>
</evidence>
<name>A0A2V0PC06_9CHLO</name>
<organism evidence="4 5">
    <name type="scientific">Raphidocelis subcapitata</name>
    <dbReference type="NCBI Taxonomy" id="307507"/>
    <lineage>
        <taxon>Eukaryota</taxon>
        <taxon>Viridiplantae</taxon>
        <taxon>Chlorophyta</taxon>
        <taxon>core chlorophytes</taxon>
        <taxon>Chlorophyceae</taxon>
        <taxon>CS clade</taxon>
        <taxon>Sphaeropleales</taxon>
        <taxon>Selenastraceae</taxon>
        <taxon>Raphidocelis</taxon>
    </lineage>
</organism>
<dbReference type="InterPro" id="IPR004838">
    <property type="entry name" value="NHTrfase_class1_PyrdxlP-BS"/>
</dbReference>
<dbReference type="STRING" id="307507.A0A2V0PC06"/>
<evidence type="ECO:0000313" key="5">
    <source>
        <dbReference type="Proteomes" id="UP000247498"/>
    </source>
</evidence>
<dbReference type="GO" id="GO:0030170">
    <property type="term" value="F:pyridoxal phosphate binding"/>
    <property type="evidence" value="ECO:0007669"/>
    <property type="project" value="InterPro"/>
</dbReference>
<dbReference type="InterPro" id="IPR015424">
    <property type="entry name" value="PyrdxlP-dep_Trfase"/>
</dbReference>
<dbReference type="GO" id="GO:0008483">
    <property type="term" value="F:transaminase activity"/>
    <property type="evidence" value="ECO:0007669"/>
    <property type="project" value="UniProtKB-KW"/>
</dbReference>
<dbReference type="InParanoid" id="A0A2V0PC06"/>
<dbReference type="PROSITE" id="PS00105">
    <property type="entry name" value="AA_TRANSFER_CLASS_1"/>
    <property type="match status" value="1"/>
</dbReference>
<dbReference type="OrthoDB" id="7042322at2759"/>
<dbReference type="PANTHER" id="PTHR43510">
    <property type="entry name" value="AMINOTRANSFERASE FUNCTION, HYPOTHETICAL (EUROFUNG)"/>
    <property type="match status" value="1"/>
</dbReference>
<dbReference type="EMBL" id="BDRX01000098">
    <property type="protein sequence ID" value="GBF97388.1"/>
    <property type="molecule type" value="Genomic_DNA"/>
</dbReference>
<evidence type="ECO:0000313" key="4">
    <source>
        <dbReference type="EMBL" id="GBF97388.1"/>
    </source>
</evidence>
<dbReference type="SUPFAM" id="SSF53383">
    <property type="entry name" value="PLP-dependent transferases"/>
    <property type="match status" value="1"/>
</dbReference>
<dbReference type="Gene3D" id="3.90.1150.10">
    <property type="entry name" value="Aspartate Aminotransferase, domain 1"/>
    <property type="match status" value="1"/>
</dbReference>
<dbReference type="PANTHER" id="PTHR43510:SF1">
    <property type="entry name" value="AMINOTRANSFERASE FUNCTION, HYPOTHETICAL (EUROFUNG)"/>
    <property type="match status" value="1"/>
</dbReference>
<dbReference type="Pfam" id="PF00155">
    <property type="entry name" value="Aminotran_1_2"/>
    <property type="match status" value="1"/>
</dbReference>
<keyword evidence="4" id="KW-0032">Aminotransferase</keyword>
<evidence type="ECO:0000256" key="2">
    <source>
        <dbReference type="ARBA" id="ARBA00022898"/>
    </source>
</evidence>
<sequence>MDGDALAQGPAPFKLERFFEKYEFAAPHLLCCSDCEPVMMADLLALADADARERWDNLRLSYTEPSGLTPLRREAAALYGGALTPEQLLVLAPEEGVYLTMRALLRPGDRVVCCYPAYQSLYELAASTGCTVDHWEPEFDPASARARFDVSRLEALIGPSEAGAARPEAGAARSEAGARAPARLVVVNFPHNPTGETITADEQSRIVSACRAAGAHLFSDEMYWQLEPSPAARLPPAAALYEKAVSLCGVSKSWGLPGLRIGWIATRDAALLARVAALKDYTTICSSAPSEVLALIALRATETLTSRARALVAANTALAARFFDRWRALFDWAPPAAGPIAFPRVKLDAARALAAPGSKPIAGVDEFCEAAVEEAGVLLLPGSIYDHGPSSQRGHFRLGLGRKATPAALEAFDAWLRRRFPGALEQA</sequence>
<proteinExistence type="inferred from homology"/>
<dbReference type="InterPro" id="IPR015421">
    <property type="entry name" value="PyrdxlP-dep_Trfase_major"/>
</dbReference>
<protein>
    <submittedName>
        <fullName evidence="4">Aspartate aminotransferase</fullName>
    </submittedName>
</protein>